<dbReference type="GO" id="GO:0008168">
    <property type="term" value="F:methyltransferase activity"/>
    <property type="evidence" value="ECO:0007669"/>
    <property type="project" value="UniProtKB-KW"/>
</dbReference>
<dbReference type="PANTHER" id="PTHR43861">
    <property type="entry name" value="TRANS-ACONITATE 2-METHYLTRANSFERASE-RELATED"/>
    <property type="match status" value="1"/>
</dbReference>
<keyword evidence="2" id="KW-0489">Methyltransferase</keyword>
<organism evidence="2 3">
    <name type="scientific">Steroidobacter flavus</name>
    <dbReference type="NCBI Taxonomy" id="1842136"/>
    <lineage>
        <taxon>Bacteria</taxon>
        <taxon>Pseudomonadati</taxon>
        <taxon>Pseudomonadota</taxon>
        <taxon>Gammaproteobacteria</taxon>
        <taxon>Steroidobacterales</taxon>
        <taxon>Steroidobacteraceae</taxon>
        <taxon>Steroidobacter</taxon>
    </lineage>
</organism>
<dbReference type="Pfam" id="PF13847">
    <property type="entry name" value="Methyltransf_31"/>
    <property type="match status" value="1"/>
</dbReference>
<feature type="domain" description="Methyltransferase" evidence="1">
    <location>
        <begin position="20"/>
        <end position="135"/>
    </location>
</feature>
<dbReference type="PANTHER" id="PTHR43861:SF1">
    <property type="entry name" value="TRANS-ACONITATE 2-METHYLTRANSFERASE"/>
    <property type="match status" value="1"/>
</dbReference>
<reference evidence="3" key="1">
    <citation type="journal article" date="2019" name="Int. J. Syst. Evol. Microbiol.">
        <title>The Global Catalogue of Microorganisms (GCM) 10K type strain sequencing project: providing services to taxonomists for standard genome sequencing and annotation.</title>
        <authorList>
            <consortium name="The Broad Institute Genomics Platform"/>
            <consortium name="The Broad Institute Genome Sequencing Center for Infectious Disease"/>
            <person name="Wu L."/>
            <person name="Ma J."/>
        </authorList>
    </citation>
    <scope>NUCLEOTIDE SEQUENCE [LARGE SCALE GENOMIC DNA]</scope>
    <source>
        <strain evidence="3">CGMCC 1.10759</strain>
    </source>
</reference>
<dbReference type="GO" id="GO:0032259">
    <property type="term" value="P:methylation"/>
    <property type="evidence" value="ECO:0007669"/>
    <property type="project" value="UniProtKB-KW"/>
</dbReference>
<dbReference type="SUPFAM" id="SSF53335">
    <property type="entry name" value="S-adenosyl-L-methionine-dependent methyltransferases"/>
    <property type="match status" value="1"/>
</dbReference>
<gene>
    <name evidence="2" type="ORF">ACFPN2_12775</name>
</gene>
<keyword evidence="3" id="KW-1185">Reference proteome</keyword>
<dbReference type="InterPro" id="IPR025714">
    <property type="entry name" value="Methyltranfer_dom"/>
</dbReference>
<accession>A0ABV8SSM9</accession>
<protein>
    <submittedName>
        <fullName evidence="2">Class I SAM-dependent methyltransferase</fullName>
        <ecNumber evidence="2">2.1.1.-</ecNumber>
    </submittedName>
</protein>
<evidence type="ECO:0000313" key="3">
    <source>
        <dbReference type="Proteomes" id="UP001595904"/>
    </source>
</evidence>
<dbReference type="Gene3D" id="3.40.50.150">
    <property type="entry name" value="Vaccinia Virus protein VP39"/>
    <property type="match status" value="1"/>
</dbReference>
<dbReference type="RefSeq" id="WP_380597052.1">
    <property type="nucleotide sequence ID" value="NZ_JBHSDU010000003.1"/>
</dbReference>
<sequence>MPNYVDEMTERMLADAGIGPGMRVLDIGCGPGWVALMLARRVGDQGQVFAVDQNPKMLELTRENAKKAGVSNITFIEGGFDVAFPERGTLDAVVGRRVLMYQSDATRAVAQLSDAVRRGGVIAFHEHDMVEISDGQTSLPLHDRVRSWLREMLRLEGANLRMGFDLYSALTSAGLAVERVRAEANVLTPTADYPIGWIIRAVLPRLLHLGIVTEAEVDVETLDDRLTAERKAANATCLWEMVFCAWARKT</sequence>
<dbReference type="InterPro" id="IPR029063">
    <property type="entry name" value="SAM-dependent_MTases_sf"/>
</dbReference>
<dbReference type="CDD" id="cd02440">
    <property type="entry name" value="AdoMet_MTases"/>
    <property type="match status" value="1"/>
</dbReference>
<evidence type="ECO:0000259" key="1">
    <source>
        <dbReference type="Pfam" id="PF13847"/>
    </source>
</evidence>
<evidence type="ECO:0000313" key="2">
    <source>
        <dbReference type="EMBL" id="MFC4309957.1"/>
    </source>
</evidence>
<name>A0ABV8SSM9_9GAMM</name>
<dbReference type="Proteomes" id="UP001595904">
    <property type="component" value="Unassembled WGS sequence"/>
</dbReference>
<proteinExistence type="predicted"/>
<comment type="caution">
    <text evidence="2">The sequence shown here is derived from an EMBL/GenBank/DDBJ whole genome shotgun (WGS) entry which is preliminary data.</text>
</comment>
<dbReference type="EC" id="2.1.1.-" evidence="2"/>
<dbReference type="EMBL" id="JBHSDU010000003">
    <property type="protein sequence ID" value="MFC4309957.1"/>
    <property type="molecule type" value="Genomic_DNA"/>
</dbReference>
<keyword evidence="2" id="KW-0808">Transferase</keyword>